<feature type="domain" description="Polysaccharide export protein N-terminal" evidence="15">
    <location>
        <begin position="69"/>
        <end position="151"/>
    </location>
</feature>
<feature type="domain" description="SLBB" evidence="17">
    <location>
        <begin position="157"/>
        <end position="235"/>
    </location>
</feature>
<evidence type="ECO:0000256" key="13">
    <source>
        <dbReference type="ARBA" id="ARBA00023237"/>
    </source>
</evidence>
<dbReference type="GO" id="GO:0046930">
    <property type="term" value="C:pore complex"/>
    <property type="evidence" value="ECO:0007669"/>
    <property type="project" value="UniProtKB-KW"/>
</dbReference>
<dbReference type="PANTHER" id="PTHR33619:SF3">
    <property type="entry name" value="POLYSACCHARIDE EXPORT PROTEIN GFCE-RELATED"/>
    <property type="match status" value="1"/>
</dbReference>
<dbReference type="AlphaFoldDB" id="A0A934HU14"/>
<evidence type="ECO:0000256" key="5">
    <source>
        <dbReference type="ARBA" id="ARBA00022597"/>
    </source>
</evidence>
<dbReference type="InterPro" id="IPR040716">
    <property type="entry name" value="Wza_C"/>
</dbReference>
<proteinExistence type="inferred from homology"/>
<evidence type="ECO:0000313" key="19">
    <source>
        <dbReference type="Proteomes" id="UP000613255"/>
    </source>
</evidence>
<evidence type="ECO:0000256" key="3">
    <source>
        <dbReference type="ARBA" id="ARBA00022448"/>
    </source>
</evidence>
<comment type="similarity">
    <text evidence="2">Belongs to the BexD/CtrA/VexA family.</text>
</comment>
<dbReference type="GO" id="GO:0006811">
    <property type="term" value="P:monoatomic ion transport"/>
    <property type="evidence" value="ECO:0007669"/>
    <property type="project" value="UniProtKB-KW"/>
</dbReference>
<comment type="caution">
    <text evidence="18">The sequence shown here is derived from an EMBL/GenBank/DDBJ whole genome shotgun (WGS) entry which is preliminary data.</text>
</comment>
<keyword evidence="8" id="KW-0625">Polysaccharide transport</keyword>
<dbReference type="Proteomes" id="UP000613255">
    <property type="component" value="Unassembled WGS sequence"/>
</dbReference>
<keyword evidence="5" id="KW-0762">Sugar transport</keyword>
<dbReference type="RefSeq" id="WP_198686792.1">
    <property type="nucleotide sequence ID" value="NZ_JAEIJD010000013.1"/>
</dbReference>
<keyword evidence="3" id="KW-0813">Transport</keyword>
<keyword evidence="12" id="KW-0564">Palmitate</keyword>
<dbReference type="InterPro" id="IPR003715">
    <property type="entry name" value="Poly_export_N"/>
</dbReference>
<evidence type="ECO:0000256" key="2">
    <source>
        <dbReference type="ARBA" id="ARBA00009450"/>
    </source>
</evidence>
<dbReference type="GO" id="GO:0015288">
    <property type="term" value="F:porin activity"/>
    <property type="evidence" value="ECO:0007669"/>
    <property type="project" value="UniProtKB-KW"/>
</dbReference>
<feature type="domain" description="Outer-membrane lipoprotein Wza C-terminal" evidence="16">
    <location>
        <begin position="326"/>
        <end position="351"/>
    </location>
</feature>
<dbReference type="Pfam" id="PF02563">
    <property type="entry name" value="Poly_export"/>
    <property type="match status" value="1"/>
</dbReference>
<evidence type="ECO:0000256" key="7">
    <source>
        <dbReference type="ARBA" id="ARBA00022729"/>
    </source>
</evidence>
<dbReference type="Pfam" id="PF18412">
    <property type="entry name" value="Wza_C"/>
    <property type="match status" value="1"/>
</dbReference>
<dbReference type="PANTHER" id="PTHR33619">
    <property type="entry name" value="POLYSACCHARIDE EXPORT PROTEIN GFCE-RELATED"/>
    <property type="match status" value="1"/>
</dbReference>
<evidence type="ECO:0000256" key="1">
    <source>
        <dbReference type="ARBA" id="ARBA00004571"/>
    </source>
</evidence>
<keyword evidence="11" id="KW-0472">Membrane</keyword>
<sequence>MALGMVIGLSACDVAQSVFPVRANEAAAEIEELETSVEVVRLTAQNIATYDRPRHPRGGHTTLKSQGGWTYRVGTGDVLDIVVWDHPELTMPAGDRRTPEESGLKVKADGTFFYPFVGQMPAKGLTPDAIRKNLTRALSEFIPDPQIEVRVVGYNSQSVSVTGKVNAPSRLPLSDIPMTLLEAIDAAGGLTEEADPGAVTVRRGGTMYAVDLEAFLEHGSSGNNPLMVHGDVVNVPEREVAEAYLLGQLVTPATVDLSKDDVTLTQALTRVGGLDKNKSDARGIFVFRETPDRIVVHQLDASNPVAFLLGTRFTLQPRDVVYVTTAPLTRWNRVITNLLPSIIGVKNAASVGN</sequence>
<evidence type="ECO:0000259" key="16">
    <source>
        <dbReference type="Pfam" id="PF18412"/>
    </source>
</evidence>
<reference evidence="18" key="1">
    <citation type="submission" date="2020-12" db="EMBL/GenBank/DDBJ databases">
        <title>Pontibaca salina gen. nov., sp. nov., isolated from marine sediment.</title>
        <authorList>
            <person name="Bo J."/>
            <person name="Wang S."/>
            <person name="Song X."/>
            <person name="Du Z."/>
        </authorList>
    </citation>
    <scope>NUCLEOTIDE SEQUENCE</scope>
    <source>
        <strain evidence="18">S1109L</strain>
    </source>
</reference>
<evidence type="ECO:0000256" key="11">
    <source>
        <dbReference type="ARBA" id="ARBA00023136"/>
    </source>
</evidence>
<dbReference type="EMBL" id="JAEIJD010000013">
    <property type="protein sequence ID" value="MBI6630770.1"/>
    <property type="molecule type" value="Genomic_DNA"/>
</dbReference>
<keyword evidence="7" id="KW-0732">Signal</keyword>
<evidence type="ECO:0000256" key="14">
    <source>
        <dbReference type="ARBA" id="ARBA00023288"/>
    </source>
</evidence>
<feature type="domain" description="SLBB" evidence="17">
    <location>
        <begin position="243"/>
        <end position="323"/>
    </location>
</feature>
<keyword evidence="10" id="KW-0626">Porin</keyword>
<evidence type="ECO:0000259" key="17">
    <source>
        <dbReference type="Pfam" id="PF22461"/>
    </source>
</evidence>
<evidence type="ECO:0000256" key="8">
    <source>
        <dbReference type="ARBA" id="ARBA00023047"/>
    </source>
</evidence>
<evidence type="ECO:0000256" key="9">
    <source>
        <dbReference type="ARBA" id="ARBA00023065"/>
    </source>
</evidence>
<keyword evidence="4" id="KW-1134">Transmembrane beta strand</keyword>
<dbReference type="Gene3D" id="1.20.5.70">
    <property type="match status" value="1"/>
</dbReference>
<dbReference type="InterPro" id="IPR049712">
    <property type="entry name" value="Poly_export"/>
</dbReference>
<dbReference type="InterPro" id="IPR054765">
    <property type="entry name" value="SLBB_dom"/>
</dbReference>
<accession>A0A934HU14</accession>
<organism evidence="18 19">
    <name type="scientific">Pontibaca salina</name>
    <dbReference type="NCBI Taxonomy" id="2795731"/>
    <lineage>
        <taxon>Bacteria</taxon>
        <taxon>Pseudomonadati</taxon>
        <taxon>Pseudomonadota</taxon>
        <taxon>Alphaproteobacteria</taxon>
        <taxon>Rhodobacterales</taxon>
        <taxon>Roseobacteraceae</taxon>
        <taxon>Pontibaca</taxon>
    </lineage>
</organism>
<evidence type="ECO:0000259" key="15">
    <source>
        <dbReference type="Pfam" id="PF02563"/>
    </source>
</evidence>
<protein>
    <submittedName>
        <fullName evidence="18">Polysaccharide biosynthesis/export family protein</fullName>
    </submittedName>
</protein>
<keyword evidence="9" id="KW-0406">Ion transport</keyword>
<keyword evidence="19" id="KW-1185">Reference proteome</keyword>
<dbReference type="GO" id="GO:0009279">
    <property type="term" value="C:cell outer membrane"/>
    <property type="evidence" value="ECO:0007669"/>
    <property type="project" value="UniProtKB-SubCell"/>
</dbReference>
<gene>
    <name evidence="18" type="ORF">JAO82_12860</name>
</gene>
<keyword evidence="6" id="KW-0812">Transmembrane</keyword>
<name>A0A934HU14_9RHOB</name>
<comment type="subcellular location">
    <subcellularLocation>
        <location evidence="1">Cell outer membrane</location>
        <topology evidence="1">Multi-pass membrane protein</topology>
    </subcellularLocation>
</comment>
<evidence type="ECO:0000256" key="12">
    <source>
        <dbReference type="ARBA" id="ARBA00023139"/>
    </source>
</evidence>
<dbReference type="Gene3D" id="3.10.560.10">
    <property type="entry name" value="Outer membrane lipoprotein wza domain like"/>
    <property type="match status" value="2"/>
</dbReference>
<dbReference type="GO" id="GO:0015159">
    <property type="term" value="F:polysaccharide transmembrane transporter activity"/>
    <property type="evidence" value="ECO:0007669"/>
    <property type="project" value="InterPro"/>
</dbReference>
<evidence type="ECO:0000256" key="10">
    <source>
        <dbReference type="ARBA" id="ARBA00023114"/>
    </source>
</evidence>
<keyword evidence="14" id="KW-0449">Lipoprotein</keyword>
<evidence type="ECO:0000256" key="4">
    <source>
        <dbReference type="ARBA" id="ARBA00022452"/>
    </source>
</evidence>
<evidence type="ECO:0000313" key="18">
    <source>
        <dbReference type="EMBL" id="MBI6630770.1"/>
    </source>
</evidence>
<evidence type="ECO:0000256" key="6">
    <source>
        <dbReference type="ARBA" id="ARBA00022692"/>
    </source>
</evidence>
<dbReference type="Pfam" id="PF22461">
    <property type="entry name" value="SLBB_2"/>
    <property type="match status" value="2"/>
</dbReference>
<keyword evidence="13" id="KW-0998">Cell outer membrane</keyword>
<dbReference type="Gene3D" id="3.30.1950.10">
    <property type="entry name" value="wza like domain"/>
    <property type="match status" value="1"/>
</dbReference>